<dbReference type="Proteomes" id="UP000236291">
    <property type="component" value="Unassembled WGS sequence"/>
</dbReference>
<reference evidence="1 2" key="2">
    <citation type="journal article" date="2017" name="Front. Plant Sci.">
        <title>Gene Classification and Mining of Molecular Markers Useful in Red Clover (Trifolium pratense) Breeding.</title>
        <authorList>
            <person name="Istvanek J."/>
            <person name="Dluhosova J."/>
            <person name="Dluhos P."/>
            <person name="Patkova L."/>
            <person name="Nedelnik J."/>
            <person name="Repkova J."/>
        </authorList>
    </citation>
    <scope>NUCLEOTIDE SEQUENCE [LARGE SCALE GENOMIC DNA]</scope>
    <source>
        <strain evidence="2">cv. Tatra</strain>
        <tissue evidence="1">Young leaves</tissue>
    </source>
</reference>
<feature type="non-terminal residue" evidence="1">
    <location>
        <position position="1"/>
    </location>
</feature>
<protein>
    <submittedName>
        <fullName evidence="1">Uncharacterized protein</fullName>
    </submittedName>
</protein>
<sequence length="60" mass="6499">EVEVQVSDAETEVDGDYDAENEVDSVVDGDSDAYTEVDDDSDAENADLDAAFVWHNDDDG</sequence>
<organism evidence="1 2">
    <name type="scientific">Trifolium pratense</name>
    <name type="common">Red clover</name>
    <dbReference type="NCBI Taxonomy" id="57577"/>
    <lineage>
        <taxon>Eukaryota</taxon>
        <taxon>Viridiplantae</taxon>
        <taxon>Streptophyta</taxon>
        <taxon>Embryophyta</taxon>
        <taxon>Tracheophyta</taxon>
        <taxon>Spermatophyta</taxon>
        <taxon>Magnoliopsida</taxon>
        <taxon>eudicotyledons</taxon>
        <taxon>Gunneridae</taxon>
        <taxon>Pentapetalae</taxon>
        <taxon>rosids</taxon>
        <taxon>fabids</taxon>
        <taxon>Fabales</taxon>
        <taxon>Fabaceae</taxon>
        <taxon>Papilionoideae</taxon>
        <taxon>50 kb inversion clade</taxon>
        <taxon>NPAAA clade</taxon>
        <taxon>Hologalegina</taxon>
        <taxon>IRL clade</taxon>
        <taxon>Trifolieae</taxon>
        <taxon>Trifolium</taxon>
    </lineage>
</organism>
<feature type="non-terminal residue" evidence="1">
    <location>
        <position position="60"/>
    </location>
</feature>
<dbReference type="AlphaFoldDB" id="A0A2K3KKV9"/>
<evidence type="ECO:0000313" key="2">
    <source>
        <dbReference type="Proteomes" id="UP000236291"/>
    </source>
</evidence>
<proteinExistence type="predicted"/>
<evidence type="ECO:0000313" key="1">
    <source>
        <dbReference type="EMBL" id="PNX66948.1"/>
    </source>
</evidence>
<comment type="caution">
    <text evidence="1">The sequence shown here is derived from an EMBL/GenBank/DDBJ whole genome shotgun (WGS) entry which is preliminary data.</text>
</comment>
<reference evidence="1 2" key="1">
    <citation type="journal article" date="2014" name="Am. J. Bot.">
        <title>Genome assembly and annotation for red clover (Trifolium pratense; Fabaceae).</title>
        <authorList>
            <person name="Istvanek J."/>
            <person name="Jaros M."/>
            <person name="Krenek A."/>
            <person name="Repkova J."/>
        </authorList>
    </citation>
    <scope>NUCLEOTIDE SEQUENCE [LARGE SCALE GENOMIC DNA]</scope>
    <source>
        <strain evidence="2">cv. Tatra</strain>
        <tissue evidence="1">Young leaves</tissue>
    </source>
</reference>
<accession>A0A2K3KKV9</accession>
<name>A0A2K3KKV9_TRIPR</name>
<dbReference type="EMBL" id="ASHM01201217">
    <property type="protein sequence ID" value="PNX66948.1"/>
    <property type="molecule type" value="Genomic_DNA"/>
</dbReference>
<gene>
    <name evidence="1" type="ORF">L195_g063292</name>
</gene>